<gene>
    <name evidence="1" type="ORF">DP065_00260</name>
</gene>
<dbReference type="KEGG" id="mane:DP065_00260"/>
<sequence length="425" mass="50862">MFDMVLIQRISDGKTTPEDFLEIYKKMDEQSKETIFLIFYNALELSDKDFKKLLNLETFDLSKDLKTQFKKRIHWDILMYGFEWKYKRIRHSFLQEKTYAEFVNFVEEILKAKFKDYLYYKKKQEELSIAGSALSIFNFIPFVKWITSIASISCYSGSIAMGSMGIKTKHKIKVMEKEMEEFTNYWLEFGMIESPTDEQLKIFDEKLRNFYITLSNTIEFKTLKDREIFDNLFINLYSTSETKTDKNKLIDKKTMSDLYAILLKYKKVFVHRYKFDKNDEISIFLTASDILLGVINFGSMIRTHNVSNLWDINFLNSENLNQSLNVAGQVGSLLYKNISNRDEHQLYDFMFDFYELLKDAFETFWKSSREFKDEVIFIKRIIRAINSTYLFKDCLINEKEILDTLLETLTRLLPWDYYSNLYCIY</sequence>
<dbReference type="EMBL" id="CP030140">
    <property type="protein sequence ID" value="AWX69198.1"/>
    <property type="molecule type" value="Genomic_DNA"/>
</dbReference>
<protein>
    <submittedName>
        <fullName evidence="1">Uncharacterized protein</fullName>
    </submittedName>
</protein>
<accession>A0A2Z4NCB5</accession>
<evidence type="ECO:0000313" key="1">
    <source>
        <dbReference type="EMBL" id="AWX69198.1"/>
    </source>
</evidence>
<keyword evidence="2" id="KW-1185">Reference proteome</keyword>
<dbReference type="AlphaFoldDB" id="A0A2Z4NCB5"/>
<reference evidence="2" key="1">
    <citation type="submission" date="2018-06" db="EMBL/GenBank/DDBJ databases">
        <title>Complete genome sequences of Mycoplasma anatis, M. anseris and M. cloacale type strains.</title>
        <authorList>
            <person name="Grozner D."/>
            <person name="Forro B."/>
            <person name="Sulyok K.M."/>
            <person name="Marton S."/>
            <person name="Kreizinger Z."/>
            <person name="Banyai K."/>
            <person name="Gyuranecz M."/>
        </authorList>
    </citation>
    <scope>NUCLEOTIDE SEQUENCE [LARGE SCALE GENOMIC DNA]</scope>
    <source>
        <strain evidence="2">ATCC 49234</strain>
    </source>
</reference>
<dbReference type="Proteomes" id="UP000250218">
    <property type="component" value="Chromosome"/>
</dbReference>
<proteinExistence type="predicted"/>
<name>A0A2Z4NCB5_9BACT</name>
<organism evidence="1 2">
    <name type="scientific">[Mycoplasma] anseris</name>
    <dbReference type="NCBI Taxonomy" id="92400"/>
    <lineage>
        <taxon>Bacteria</taxon>
        <taxon>Bacillati</taxon>
        <taxon>Mycoplasmatota</taxon>
        <taxon>Mycoplasmoidales</taxon>
        <taxon>Metamycoplasmataceae</taxon>
        <taxon>Metamycoplasma</taxon>
    </lineage>
</organism>
<evidence type="ECO:0000313" key="2">
    <source>
        <dbReference type="Proteomes" id="UP000250218"/>
    </source>
</evidence>